<dbReference type="GeneID" id="17040808"/>
<proteinExistence type="predicted"/>
<dbReference type="Pfam" id="PF19112">
    <property type="entry name" value="VanA_C"/>
    <property type="match status" value="1"/>
</dbReference>
<dbReference type="Proteomes" id="UP000007264">
    <property type="component" value="Unassembled WGS sequence"/>
</dbReference>
<feature type="domain" description="Vanillate O-demethylase oxygenase-like C-terminal catalytic" evidence="3">
    <location>
        <begin position="136"/>
        <end position="263"/>
    </location>
</feature>
<keyword evidence="2" id="KW-0812">Transmembrane</keyword>
<feature type="non-terminal residue" evidence="4">
    <location>
        <position position="1"/>
    </location>
</feature>
<reference evidence="4 5" key="1">
    <citation type="journal article" date="2012" name="Genome Biol.">
        <title>The genome of the polar eukaryotic microalga coccomyxa subellipsoidea reveals traits of cold adaptation.</title>
        <authorList>
            <person name="Blanc G."/>
            <person name="Agarkova I."/>
            <person name="Grimwood J."/>
            <person name="Kuo A."/>
            <person name="Brueggeman A."/>
            <person name="Dunigan D."/>
            <person name="Gurnon J."/>
            <person name="Ladunga I."/>
            <person name="Lindquist E."/>
            <person name="Lucas S."/>
            <person name="Pangilinan J."/>
            <person name="Proschold T."/>
            <person name="Salamov A."/>
            <person name="Schmutz J."/>
            <person name="Weeks D."/>
            <person name="Yamada T."/>
            <person name="Claverie J.M."/>
            <person name="Grigoriev I."/>
            <person name="Van Etten J."/>
            <person name="Lomsadze A."/>
            <person name="Borodovsky M."/>
        </authorList>
    </citation>
    <scope>NUCLEOTIDE SEQUENCE [LARGE SCALE GENOMIC DNA]</scope>
    <source>
        <strain evidence="4 5">C-169</strain>
    </source>
</reference>
<dbReference type="AlphaFoldDB" id="I0YWQ2"/>
<dbReference type="EMBL" id="AGSI01000009">
    <property type="protein sequence ID" value="EIE22821.1"/>
    <property type="molecule type" value="Genomic_DNA"/>
</dbReference>
<dbReference type="RefSeq" id="XP_005647365.1">
    <property type="nucleotide sequence ID" value="XM_005647308.1"/>
</dbReference>
<keyword evidence="5" id="KW-1185">Reference proteome</keyword>
<dbReference type="OrthoDB" id="426882at2759"/>
<name>I0YWQ2_COCSC</name>
<dbReference type="KEGG" id="csl:COCSUDRAFT_16368"/>
<comment type="caution">
    <text evidence="4">The sequence shown here is derived from an EMBL/GenBank/DDBJ whole genome shotgun (WGS) entry which is preliminary data.</text>
</comment>
<organism evidence="4 5">
    <name type="scientific">Coccomyxa subellipsoidea (strain C-169)</name>
    <name type="common">Green microalga</name>
    <dbReference type="NCBI Taxonomy" id="574566"/>
    <lineage>
        <taxon>Eukaryota</taxon>
        <taxon>Viridiplantae</taxon>
        <taxon>Chlorophyta</taxon>
        <taxon>core chlorophytes</taxon>
        <taxon>Trebouxiophyceae</taxon>
        <taxon>Trebouxiophyceae incertae sedis</taxon>
        <taxon>Coccomyxaceae</taxon>
        <taxon>Coccomyxa</taxon>
        <taxon>Coccomyxa subellipsoidea</taxon>
    </lineage>
</organism>
<evidence type="ECO:0000259" key="3">
    <source>
        <dbReference type="Pfam" id="PF19112"/>
    </source>
</evidence>
<evidence type="ECO:0000256" key="1">
    <source>
        <dbReference type="ARBA" id="ARBA00023002"/>
    </source>
</evidence>
<evidence type="ECO:0000256" key="2">
    <source>
        <dbReference type="SAM" id="Phobius"/>
    </source>
</evidence>
<evidence type="ECO:0000313" key="4">
    <source>
        <dbReference type="EMBL" id="EIE22821.1"/>
    </source>
</evidence>
<dbReference type="Gene3D" id="3.90.380.10">
    <property type="entry name" value="Naphthalene 1,2-dioxygenase Alpha Subunit, Chain A, domain 1"/>
    <property type="match status" value="1"/>
</dbReference>
<keyword evidence="1" id="KW-0560">Oxidoreductase</keyword>
<dbReference type="InterPro" id="IPR044043">
    <property type="entry name" value="VanA_C_cat"/>
</dbReference>
<dbReference type="SUPFAM" id="SSF55961">
    <property type="entry name" value="Bet v1-like"/>
    <property type="match status" value="1"/>
</dbReference>
<keyword evidence="2" id="KW-1133">Transmembrane helix</keyword>
<gene>
    <name evidence="4" type="ORF">COCSUDRAFT_16368</name>
</gene>
<dbReference type="GO" id="GO:0016491">
    <property type="term" value="F:oxidoreductase activity"/>
    <property type="evidence" value="ECO:0007669"/>
    <property type="project" value="UniProtKB-KW"/>
</dbReference>
<accession>I0YWQ2</accession>
<keyword evidence="2" id="KW-0472">Membrane</keyword>
<sequence length="282" mass="31222">DDPTPFFEPLLRSFLLGLSAGALFESAHVALKVRAGDGDVGVHQVSDVLPSVTERFAPLFLGDHVVALGSWLLFYIIEAVAVYSVLNKYPNDAEAAARAVGKLVTLPKKMLPMRLQLVKQLLLKGPNSLRPAAATAPVNAMWEFSKVVPEVHVTAQALLPSTSVIAFTLGNGLSFTTFVNTVPINENRTINRFALIRKLSLDKLGIFNMDAWDRFARQAMIRILSEDKAMVEQLRPDMLAREISVKADLPQIAFRKLRQEYIDMGYGSLPEATNESRFRSDQ</sequence>
<protein>
    <recommendedName>
        <fullName evidence="3">Vanillate O-demethylase oxygenase-like C-terminal catalytic domain-containing protein</fullName>
    </recommendedName>
</protein>
<feature type="transmembrane region" description="Helical" evidence="2">
    <location>
        <begin position="65"/>
        <end position="86"/>
    </location>
</feature>
<evidence type="ECO:0000313" key="5">
    <source>
        <dbReference type="Proteomes" id="UP000007264"/>
    </source>
</evidence>